<protein>
    <submittedName>
        <fullName evidence="6">TSC22 domain family protein 1</fullName>
    </submittedName>
</protein>
<dbReference type="OrthoDB" id="8961796at2759"/>
<dbReference type="AlphaFoldDB" id="A0A183IND7"/>
<dbReference type="GO" id="GO:0006357">
    <property type="term" value="P:regulation of transcription by RNA polymerase II"/>
    <property type="evidence" value="ECO:0007669"/>
    <property type="project" value="InterPro"/>
</dbReference>
<evidence type="ECO:0000313" key="5">
    <source>
        <dbReference type="Proteomes" id="UP000270296"/>
    </source>
</evidence>
<evidence type="ECO:0000256" key="2">
    <source>
        <dbReference type="SAM" id="Coils"/>
    </source>
</evidence>
<evidence type="ECO:0000256" key="1">
    <source>
        <dbReference type="ARBA" id="ARBA00007908"/>
    </source>
</evidence>
<dbReference type="PANTHER" id="PTHR12348">
    <property type="entry name" value="TSC22"/>
    <property type="match status" value="1"/>
</dbReference>
<feature type="region of interest" description="Disordered" evidence="3">
    <location>
        <begin position="1"/>
        <end position="24"/>
    </location>
</feature>
<feature type="coiled-coil region" evidence="2">
    <location>
        <begin position="66"/>
        <end position="100"/>
    </location>
</feature>
<evidence type="ECO:0000313" key="4">
    <source>
        <dbReference type="EMBL" id="VDP06363.1"/>
    </source>
</evidence>
<dbReference type="Pfam" id="PF01166">
    <property type="entry name" value="TSC22"/>
    <property type="match status" value="1"/>
</dbReference>
<proteinExistence type="inferred from homology"/>
<evidence type="ECO:0000313" key="6">
    <source>
        <dbReference type="WBParaSite" id="SBAD_0000534301-mRNA-1"/>
    </source>
</evidence>
<dbReference type="Gene3D" id="1.20.5.490">
    <property type="entry name" value="Single helix bin"/>
    <property type="match status" value="1"/>
</dbReference>
<keyword evidence="5" id="KW-1185">Reference proteome</keyword>
<dbReference type="PANTHER" id="PTHR12348:SF26">
    <property type="entry name" value="PROTEIN TSCT-1"/>
    <property type="match status" value="1"/>
</dbReference>
<reference evidence="6" key="1">
    <citation type="submission" date="2016-06" db="UniProtKB">
        <authorList>
            <consortium name="WormBaseParasite"/>
        </authorList>
    </citation>
    <scope>IDENTIFICATION</scope>
</reference>
<gene>
    <name evidence="4" type="ORF">SBAD_LOCUS5133</name>
</gene>
<organism evidence="6">
    <name type="scientific">Soboliphyme baturini</name>
    <dbReference type="NCBI Taxonomy" id="241478"/>
    <lineage>
        <taxon>Eukaryota</taxon>
        <taxon>Metazoa</taxon>
        <taxon>Ecdysozoa</taxon>
        <taxon>Nematoda</taxon>
        <taxon>Enoplea</taxon>
        <taxon>Dorylaimia</taxon>
        <taxon>Dioctophymatida</taxon>
        <taxon>Dioctophymatoidea</taxon>
        <taxon>Soboliphymatidae</taxon>
        <taxon>Soboliphyme</taxon>
    </lineage>
</organism>
<evidence type="ECO:0000256" key="3">
    <source>
        <dbReference type="SAM" id="MobiDB-lite"/>
    </source>
</evidence>
<dbReference type="CDD" id="cd21936">
    <property type="entry name" value="ZIP_TSC22D"/>
    <property type="match status" value="1"/>
</dbReference>
<dbReference type="EMBL" id="UZAM01008774">
    <property type="protein sequence ID" value="VDP06363.1"/>
    <property type="molecule type" value="Genomic_DNA"/>
</dbReference>
<dbReference type="PROSITE" id="PS01289">
    <property type="entry name" value="TSC22"/>
    <property type="match status" value="1"/>
</dbReference>
<sequence length="178" mass="18715">MIDTRPQPAPDTHRSSPGANHPAPVSPQLISFGPVIATTASSAVSNGVALDNKIEQAMDLVKSHLLYAVREEVEILREKIVELEKKVVRLEAENKFLRDHVSPEVIAQLSGGTVYLLTGSGVSSSAVSQFQPVAVCTAVTTATTDMSNASTGSVSLTPPFATSSPILKRPSVEKGAVI</sequence>
<accession>A0A183IND7</accession>
<name>A0A183IND7_9BILA</name>
<keyword evidence="2" id="KW-0175">Coiled coil</keyword>
<dbReference type="InterPro" id="IPR047862">
    <property type="entry name" value="TSC22/BUN_CS"/>
</dbReference>
<dbReference type="Proteomes" id="UP000270296">
    <property type="component" value="Unassembled WGS sequence"/>
</dbReference>
<dbReference type="InterPro" id="IPR000580">
    <property type="entry name" value="TSC22/Bun"/>
</dbReference>
<dbReference type="SUPFAM" id="SSF58026">
    <property type="entry name" value="Delta-sleep-inducing peptide immunoreactive peptide"/>
    <property type="match status" value="1"/>
</dbReference>
<dbReference type="WBParaSite" id="SBAD_0000534301-mRNA-1">
    <property type="protein sequence ID" value="SBAD_0000534301-mRNA-1"/>
    <property type="gene ID" value="SBAD_0000534301"/>
</dbReference>
<reference evidence="4 5" key="2">
    <citation type="submission" date="2018-11" db="EMBL/GenBank/DDBJ databases">
        <authorList>
            <consortium name="Pathogen Informatics"/>
        </authorList>
    </citation>
    <scope>NUCLEOTIDE SEQUENCE [LARGE SCALE GENOMIC DNA]</scope>
</reference>
<comment type="similarity">
    <text evidence="1">Belongs to the TSC-22/Dip/Bun family.</text>
</comment>